<dbReference type="PANTHER" id="PTHR31232:SF61">
    <property type="entry name" value="S-PROTEIN HOMOLOG"/>
    <property type="match status" value="1"/>
</dbReference>
<comment type="caution">
    <text evidence="7">The sequence shown here is derived from an EMBL/GenBank/DDBJ whole genome shotgun (WGS) entry which is preliminary data.</text>
</comment>
<name>A0A830C6W6_9LAMI</name>
<keyword evidence="3 6" id="KW-0713">Self-incompatibility</keyword>
<dbReference type="AlphaFoldDB" id="A0A830C6W6"/>
<evidence type="ECO:0000256" key="2">
    <source>
        <dbReference type="ARBA" id="ARBA00005581"/>
    </source>
</evidence>
<dbReference type="OrthoDB" id="1848419at2759"/>
<evidence type="ECO:0000313" key="7">
    <source>
        <dbReference type="EMBL" id="GFP91823.1"/>
    </source>
</evidence>
<evidence type="ECO:0000256" key="3">
    <source>
        <dbReference type="ARBA" id="ARBA00022471"/>
    </source>
</evidence>
<evidence type="ECO:0000256" key="6">
    <source>
        <dbReference type="RuleBase" id="RU367044"/>
    </source>
</evidence>
<keyword evidence="5" id="KW-0732">Signal</keyword>
<comment type="similarity">
    <text evidence="2 6">Belongs to the plant self-incompatibility (S1) protein family.</text>
</comment>
<evidence type="ECO:0000313" key="8">
    <source>
        <dbReference type="Proteomes" id="UP000653305"/>
    </source>
</evidence>
<dbReference type="PANTHER" id="PTHR31232">
    <property type="match status" value="1"/>
</dbReference>
<dbReference type="InterPro" id="IPR010264">
    <property type="entry name" value="Self-incomp_S1"/>
</dbReference>
<dbReference type="EMBL" id="BMAC01000257">
    <property type="protein sequence ID" value="GFP91823.1"/>
    <property type="molecule type" value="Genomic_DNA"/>
</dbReference>
<organism evidence="7 8">
    <name type="scientific">Phtheirospermum japonicum</name>
    <dbReference type="NCBI Taxonomy" id="374723"/>
    <lineage>
        <taxon>Eukaryota</taxon>
        <taxon>Viridiplantae</taxon>
        <taxon>Streptophyta</taxon>
        <taxon>Embryophyta</taxon>
        <taxon>Tracheophyta</taxon>
        <taxon>Spermatophyta</taxon>
        <taxon>Magnoliopsida</taxon>
        <taxon>eudicotyledons</taxon>
        <taxon>Gunneridae</taxon>
        <taxon>Pentapetalae</taxon>
        <taxon>asterids</taxon>
        <taxon>lamiids</taxon>
        <taxon>Lamiales</taxon>
        <taxon>Orobanchaceae</taxon>
        <taxon>Orobanchaceae incertae sedis</taxon>
        <taxon>Phtheirospermum</taxon>
    </lineage>
</organism>
<protein>
    <recommendedName>
        <fullName evidence="6">S-protein homolog</fullName>
    </recommendedName>
</protein>
<accession>A0A830C6W6</accession>
<dbReference type="GO" id="GO:0060320">
    <property type="term" value="P:rejection of self pollen"/>
    <property type="evidence" value="ECO:0007669"/>
    <property type="project" value="UniProtKB-KW"/>
</dbReference>
<evidence type="ECO:0000256" key="4">
    <source>
        <dbReference type="ARBA" id="ARBA00022525"/>
    </source>
</evidence>
<dbReference type="Pfam" id="PF05938">
    <property type="entry name" value="Self-incomp_S1"/>
    <property type="match status" value="1"/>
</dbReference>
<dbReference type="Proteomes" id="UP000653305">
    <property type="component" value="Unassembled WGS sequence"/>
</dbReference>
<evidence type="ECO:0000256" key="1">
    <source>
        <dbReference type="ARBA" id="ARBA00004613"/>
    </source>
</evidence>
<keyword evidence="8" id="KW-1185">Reference proteome</keyword>
<keyword evidence="4 6" id="KW-0964">Secreted</keyword>
<reference evidence="7" key="1">
    <citation type="submission" date="2020-07" db="EMBL/GenBank/DDBJ databases">
        <title>Ethylene signaling mediates host invasion by parasitic plants.</title>
        <authorList>
            <person name="Yoshida S."/>
        </authorList>
    </citation>
    <scope>NUCLEOTIDE SEQUENCE</scope>
    <source>
        <strain evidence="7">Okayama</strain>
    </source>
</reference>
<evidence type="ECO:0000256" key="5">
    <source>
        <dbReference type="ARBA" id="ARBA00022729"/>
    </source>
</evidence>
<sequence length="123" mass="14668">MENRKCWITPKVIVHVANKLSPNSELLLHCSSKDDDLGIQTLRVNQEFGWSFCDNVFETTTFHCDLRTGQKQKRISAYKSIERESCRHNICYWEARDDGIYFFEYKYYDWDHVSTAQLDIIYV</sequence>
<proteinExistence type="inferred from homology"/>
<gene>
    <name evidence="7" type="ORF">PHJA_001326300</name>
</gene>
<comment type="subcellular location">
    <subcellularLocation>
        <location evidence="1 6">Secreted</location>
    </subcellularLocation>
</comment>
<dbReference type="GO" id="GO:0005576">
    <property type="term" value="C:extracellular region"/>
    <property type="evidence" value="ECO:0007669"/>
    <property type="project" value="UniProtKB-SubCell"/>
</dbReference>